<reference evidence="1 2" key="1">
    <citation type="submission" date="2016-11" db="EMBL/GenBank/DDBJ databases">
        <authorList>
            <person name="Jaros S."/>
            <person name="Januszkiewicz K."/>
            <person name="Wedrychowicz H."/>
        </authorList>
    </citation>
    <scope>NUCLEOTIDE SEQUENCE [LARGE SCALE GENOMIC DNA]</scope>
    <source>
        <strain evidence="1 2">DSM 25661</strain>
    </source>
</reference>
<proteinExistence type="predicted"/>
<evidence type="ECO:0000313" key="1">
    <source>
        <dbReference type="EMBL" id="SHE43296.1"/>
    </source>
</evidence>
<dbReference type="STRING" id="1155689.SAMN05444278_101632"/>
<dbReference type="RefSeq" id="WP_073191810.1">
    <property type="nucleotide sequence ID" value="NZ_FQTW01000001.1"/>
</dbReference>
<dbReference type="AlphaFoldDB" id="A0A1M4TFS3"/>
<evidence type="ECO:0000313" key="2">
    <source>
        <dbReference type="Proteomes" id="UP000184462"/>
    </source>
</evidence>
<keyword evidence="2" id="KW-1185">Reference proteome</keyword>
<sequence length="167" mass="19243">MKHFSLLFIVLICVSCGTKKGLHDNAVHLYKGQLKYINGAYHNQAVNSFETVSLLDQLKIPYNSTVELVNLRLLNEKELEVSFHDGGQFQTQIIKGKRKNGGFSFKKKTKWFGIPLLFFLKNKTTHVLYMNNDLGIVIESENTKSQMFFFEGKTSKLETEYHFDKAI</sequence>
<dbReference type="EMBL" id="FQTW01000001">
    <property type="protein sequence ID" value="SHE43296.1"/>
    <property type="molecule type" value="Genomic_DNA"/>
</dbReference>
<accession>A0A1M4TFS3</accession>
<dbReference type="Proteomes" id="UP000184462">
    <property type="component" value="Unassembled WGS sequence"/>
</dbReference>
<name>A0A1M4TFS3_9FLAO</name>
<gene>
    <name evidence="1" type="ORF">SAMN05444278_101632</name>
</gene>
<protein>
    <submittedName>
        <fullName evidence="1">Uncharacterized protein</fullName>
    </submittedName>
</protein>
<organism evidence="1 2">
    <name type="scientific">Psychroflexus salarius</name>
    <dbReference type="NCBI Taxonomy" id="1155689"/>
    <lineage>
        <taxon>Bacteria</taxon>
        <taxon>Pseudomonadati</taxon>
        <taxon>Bacteroidota</taxon>
        <taxon>Flavobacteriia</taxon>
        <taxon>Flavobacteriales</taxon>
        <taxon>Flavobacteriaceae</taxon>
        <taxon>Psychroflexus</taxon>
    </lineage>
</organism>